<dbReference type="Proteomes" id="UP000241085">
    <property type="component" value="Unassembled WGS sequence"/>
</dbReference>
<protein>
    <recommendedName>
        <fullName evidence="4">DIP1984 family protein</fullName>
    </recommendedName>
</protein>
<dbReference type="InterPro" id="IPR047741">
    <property type="entry name" value="DIP1984-like"/>
</dbReference>
<keyword evidence="3" id="KW-1185">Reference proteome</keyword>
<feature type="coiled-coil region" evidence="1">
    <location>
        <begin position="121"/>
        <end position="148"/>
    </location>
</feature>
<dbReference type="Gene3D" id="6.10.320.10">
    <property type="match status" value="1"/>
</dbReference>
<comment type="caution">
    <text evidence="2">The sequence shown here is derived from an EMBL/GenBank/DDBJ whole genome shotgun (WGS) entry which is preliminary data.</text>
</comment>
<evidence type="ECO:0008006" key="4">
    <source>
        <dbReference type="Google" id="ProtNLM"/>
    </source>
</evidence>
<evidence type="ECO:0000313" key="3">
    <source>
        <dbReference type="Proteomes" id="UP000241085"/>
    </source>
</evidence>
<proteinExistence type="predicted"/>
<dbReference type="NCBIfam" id="NF038048">
    <property type="entry name" value="DIP1984_fam"/>
    <property type="match status" value="1"/>
</dbReference>
<dbReference type="RefSeq" id="WP_107574124.1">
    <property type="nucleotide sequence ID" value="NZ_PZPL01000001.1"/>
</dbReference>
<gene>
    <name evidence="2" type="ORF">C1I63_05850</name>
</gene>
<dbReference type="EMBL" id="PZPL01000001">
    <property type="protein sequence ID" value="PTL72418.1"/>
    <property type="molecule type" value="Genomic_DNA"/>
</dbReference>
<evidence type="ECO:0000256" key="1">
    <source>
        <dbReference type="SAM" id="Coils"/>
    </source>
</evidence>
<sequence>MKLAEALLERADLQKRIEALQTRIVANASYQEGEAPAEDPAELLAECTRALAALERIVTAVNLTNTAVLTPDGRTLTAALARRETLRAEHSMLVRAADAAAGSWGRRQMRSELRQLSALPVKELRSRADEIARELRDLDAAIQRTNWEADLVV</sequence>
<evidence type="ECO:0000313" key="2">
    <source>
        <dbReference type="EMBL" id="PTL72418.1"/>
    </source>
</evidence>
<accession>A0A2T4USB2</accession>
<reference evidence="2 3" key="1">
    <citation type="submission" date="2018-03" db="EMBL/GenBank/DDBJ databases">
        <title>Bacteriophage NCPPB3778 and a type I-E CRISPR drive the evolution of the US Biological Select Agent, Rathayibacter toxicus.</title>
        <authorList>
            <person name="Davis E.W.II."/>
            <person name="Tabima J.F."/>
            <person name="Weisberg A.J."/>
            <person name="Dantas Lopes L."/>
            <person name="Wiseman M.S."/>
            <person name="Wiseman M.S."/>
            <person name="Pupko T."/>
            <person name="Belcher M.S."/>
            <person name="Sechler A.J."/>
            <person name="Tancos M.A."/>
            <person name="Schroeder B.K."/>
            <person name="Murray T.D."/>
            <person name="Luster D.G."/>
            <person name="Schneider W.L."/>
            <person name="Rogers E."/>
            <person name="Andreote F.D."/>
            <person name="Grunwald N.J."/>
            <person name="Putnam M.L."/>
            <person name="Chang J.H."/>
        </authorList>
    </citation>
    <scope>NUCLEOTIDE SEQUENCE [LARGE SCALE GENOMIC DNA]</scope>
    <source>
        <strain evidence="2 3">DSM 15933</strain>
    </source>
</reference>
<dbReference type="Pfam" id="PF20935">
    <property type="entry name" value="DUF6847"/>
    <property type="match status" value="1"/>
</dbReference>
<name>A0A2T4USB2_9MICO</name>
<organism evidence="2 3">
    <name type="scientific">Rathayibacter caricis DSM 15933</name>
    <dbReference type="NCBI Taxonomy" id="1328867"/>
    <lineage>
        <taxon>Bacteria</taxon>
        <taxon>Bacillati</taxon>
        <taxon>Actinomycetota</taxon>
        <taxon>Actinomycetes</taxon>
        <taxon>Micrococcales</taxon>
        <taxon>Microbacteriaceae</taxon>
        <taxon>Rathayibacter</taxon>
    </lineage>
</organism>
<dbReference type="AlphaFoldDB" id="A0A2T4USB2"/>
<dbReference type="CDD" id="cd12208">
    <property type="entry name" value="DIP1984-like"/>
    <property type="match status" value="1"/>
</dbReference>
<keyword evidence="1" id="KW-0175">Coiled coil</keyword>